<gene>
    <name evidence="1" type="ORF">L1987_08682</name>
</gene>
<reference evidence="2" key="1">
    <citation type="journal article" date="2022" name="Mol. Ecol. Resour.">
        <title>The genomes of chicory, endive, great burdock and yacon provide insights into Asteraceae palaeo-polyploidization history and plant inulin production.</title>
        <authorList>
            <person name="Fan W."/>
            <person name="Wang S."/>
            <person name="Wang H."/>
            <person name="Wang A."/>
            <person name="Jiang F."/>
            <person name="Liu H."/>
            <person name="Zhao H."/>
            <person name="Xu D."/>
            <person name="Zhang Y."/>
        </authorList>
    </citation>
    <scope>NUCLEOTIDE SEQUENCE [LARGE SCALE GENOMIC DNA]</scope>
    <source>
        <strain evidence="2">cv. Yunnan</strain>
    </source>
</reference>
<name>A0ACB9JN09_9ASTR</name>
<organism evidence="1 2">
    <name type="scientific">Smallanthus sonchifolius</name>
    <dbReference type="NCBI Taxonomy" id="185202"/>
    <lineage>
        <taxon>Eukaryota</taxon>
        <taxon>Viridiplantae</taxon>
        <taxon>Streptophyta</taxon>
        <taxon>Embryophyta</taxon>
        <taxon>Tracheophyta</taxon>
        <taxon>Spermatophyta</taxon>
        <taxon>Magnoliopsida</taxon>
        <taxon>eudicotyledons</taxon>
        <taxon>Gunneridae</taxon>
        <taxon>Pentapetalae</taxon>
        <taxon>asterids</taxon>
        <taxon>campanulids</taxon>
        <taxon>Asterales</taxon>
        <taxon>Asteraceae</taxon>
        <taxon>Asteroideae</taxon>
        <taxon>Heliantheae alliance</taxon>
        <taxon>Millerieae</taxon>
        <taxon>Smallanthus</taxon>
    </lineage>
</organism>
<dbReference type="EMBL" id="CM042020">
    <property type="protein sequence ID" value="KAI3821125.1"/>
    <property type="molecule type" value="Genomic_DNA"/>
</dbReference>
<sequence>MSKESLRSFFTKACHTEKEDEVTFATNQLKERADDWWGVVKREKGRDIIKEIRLEEFKDLFLKHHCPRAAIERITEEFFQICQTTEFVDEITGIFFDKARFCPALLTTLEIWMTRYHLILKTKIREFIHPSKCSNLEEMIDWARKRETKLKRQAERDGKRKGESYPSPMPLKRECPELKSQNEKTEEGSRVEENEVNGIEAPKPRGRAFQITTKEAKDVPDVVSGTFLLNSLPACVLFDTGASRSFISLKYANSRNFNRSKLAKALEVEIASDRNCVVTEIFRDCRLLIEGEEYLVNLIPMPMQEFDMIIGMDWLSSHAATVICSQKIVQFKTPT</sequence>
<keyword evidence="2" id="KW-1185">Reference proteome</keyword>
<dbReference type="Proteomes" id="UP001056120">
    <property type="component" value="Linkage Group LG03"/>
</dbReference>
<protein>
    <submittedName>
        <fullName evidence="1">Uncharacterized protein</fullName>
    </submittedName>
</protein>
<accession>A0ACB9JN09</accession>
<evidence type="ECO:0000313" key="2">
    <source>
        <dbReference type="Proteomes" id="UP001056120"/>
    </source>
</evidence>
<proteinExistence type="predicted"/>
<comment type="caution">
    <text evidence="1">The sequence shown here is derived from an EMBL/GenBank/DDBJ whole genome shotgun (WGS) entry which is preliminary data.</text>
</comment>
<evidence type="ECO:0000313" key="1">
    <source>
        <dbReference type="EMBL" id="KAI3821125.1"/>
    </source>
</evidence>
<reference evidence="1 2" key="2">
    <citation type="journal article" date="2022" name="Mol. Ecol. Resour.">
        <title>The genomes of chicory, endive, great burdock and yacon provide insights into Asteraceae paleo-polyploidization history and plant inulin production.</title>
        <authorList>
            <person name="Fan W."/>
            <person name="Wang S."/>
            <person name="Wang H."/>
            <person name="Wang A."/>
            <person name="Jiang F."/>
            <person name="Liu H."/>
            <person name="Zhao H."/>
            <person name="Xu D."/>
            <person name="Zhang Y."/>
        </authorList>
    </citation>
    <scope>NUCLEOTIDE SEQUENCE [LARGE SCALE GENOMIC DNA]</scope>
    <source>
        <strain evidence="2">cv. Yunnan</strain>
        <tissue evidence="1">Leaves</tissue>
    </source>
</reference>